<evidence type="ECO:0000256" key="2">
    <source>
        <dbReference type="ARBA" id="ARBA00023008"/>
    </source>
</evidence>
<dbReference type="InterPro" id="IPR002227">
    <property type="entry name" value="Tyrosinase_Cu-bd"/>
</dbReference>
<dbReference type="EMBL" id="CACRXK020004952">
    <property type="protein sequence ID" value="CAB4004609.1"/>
    <property type="molecule type" value="Genomic_DNA"/>
</dbReference>
<name>A0A6S7HJV0_PARCT</name>
<evidence type="ECO:0000313" key="3">
    <source>
        <dbReference type="EMBL" id="CAB4004609.1"/>
    </source>
</evidence>
<dbReference type="Gene3D" id="1.10.1280.10">
    <property type="entry name" value="Di-copper center containing domain from catechol oxidase"/>
    <property type="match status" value="1"/>
</dbReference>
<comment type="caution">
    <text evidence="3">The sequence shown here is derived from an EMBL/GenBank/DDBJ whole genome shotgun (WGS) entry which is preliminary data.</text>
</comment>
<protein>
    <submittedName>
        <fullName evidence="3">Tyrosinase tyr-1</fullName>
    </submittedName>
</protein>
<dbReference type="PANTHER" id="PTHR11474:SF126">
    <property type="entry name" value="TYROSINASE-LIKE PROTEIN TYR-1-RELATED"/>
    <property type="match status" value="1"/>
</dbReference>
<accession>A0A6S7HJV0</accession>
<sequence length="345" mass="40803">MMDWKNLYCNVVWVLFFTGFTETSYSFQQEDLLQLSTFAESDQPRSPKCNVRKEFTFMSIAERMRFIQTYKTITTKEPYKSRYEALILDHPKLAIHIHTKKQFFPWHRLMLRNVEKLLQEVDRSVTLPYWDWSLSHLSPWRTSTLDIWSAQPWGLGGNGDDVTGCVTNGPFARDQWGIVTGNGGRTCLERKFNGVLPGIMTIHRALRYEPTNFTQFEDYIRNFIHDVIHWRIGGTMGDKYGSRSPEFMLHHAFLDKIWSDFQNQSPEHKWAFFKNADYKIYKTTILARNLVDNNNILGTKICYKDPFESYKNTHKALRQYDLNTVRKLMTKEAFSAPFFESYFDH</sequence>
<dbReference type="Pfam" id="PF00264">
    <property type="entry name" value="Tyrosinase"/>
    <property type="match status" value="1"/>
</dbReference>
<dbReference type="PRINTS" id="PR00092">
    <property type="entry name" value="TYROSINASE"/>
</dbReference>
<keyword evidence="1" id="KW-0479">Metal-binding</keyword>
<dbReference type="SUPFAM" id="SSF48056">
    <property type="entry name" value="Di-copper centre-containing domain"/>
    <property type="match status" value="1"/>
</dbReference>
<evidence type="ECO:0000256" key="1">
    <source>
        <dbReference type="ARBA" id="ARBA00022723"/>
    </source>
</evidence>
<dbReference type="PANTHER" id="PTHR11474">
    <property type="entry name" value="TYROSINASE FAMILY MEMBER"/>
    <property type="match status" value="1"/>
</dbReference>
<dbReference type="PROSITE" id="PS00497">
    <property type="entry name" value="TYROSINASE_1"/>
    <property type="match status" value="1"/>
</dbReference>
<dbReference type="Proteomes" id="UP001152795">
    <property type="component" value="Unassembled WGS sequence"/>
</dbReference>
<dbReference type="GO" id="GO:0046872">
    <property type="term" value="F:metal ion binding"/>
    <property type="evidence" value="ECO:0007669"/>
    <property type="project" value="UniProtKB-KW"/>
</dbReference>
<keyword evidence="2" id="KW-0186">Copper</keyword>
<dbReference type="GO" id="GO:0016491">
    <property type="term" value="F:oxidoreductase activity"/>
    <property type="evidence" value="ECO:0007669"/>
    <property type="project" value="InterPro"/>
</dbReference>
<reference evidence="3" key="1">
    <citation type="submission" date="2020-04" db="EMBL/GenBank/DDBJ databases">
        <authorList>
            <person name="Alioto T."/>
            <person name="Alioto T."/>
            <person name="Gomez Garrido J."/>
        </authorList>
    </citation>
    <scope>NUCLEOTIDE SEQUENCE</scope>
    <source>
        <strain evidence="3">A484AB</strain>
    </source>
</reference>
<proteinExistence type="predicted"/>
<gene>
    <name evidence="3" type="ORF">PACLA_8A044270</name>
</gene>
<keyword evidence="4" id="KW-1185">Reference proteome</keyword>
<organism evidence="3 4">
    <name type="scientific">Paramuricea clavata</name>
    <name type="common">Red gorgonian</name>
    <name type="synonym">Violescent sea-whip</name>
    <dbReference type="NCBI Taxonomy" id="317549"/>
    <lineage>
        <taxon>Eukaryota</taxon>
        <taxon>Metazoa</taxon>
        <taxon>Cnidaria</taxon>
        <taxon>Anthozoa</taxon>
        <taxon>Octocorallia</taxon>
        <taxon>Malacalcyonacea</taxon>
        <taxon>Plexauridae</taxon>
        <taxon>Paramuricea</taxon>
    </lineage>
</organism>
<dbReference type="AlphaFoldDB" id="A0A6S7HJV0"/>
<evidence type="ECO:0000313" key="4">
    <source>
        <dbReference type="Proteomes" id="UP001152795"/>
    </source>
</evidence>
<dbReference type="InterPro" id="IPR008922">
    <property type="entry name" value="Di-copper_centre_dom_sf"/>
</dbReference>
<dbReference type="InterPro" id="IPR050316">
    <property type="entry name" value="Tyrosinase/Hemocyanin"/>
</dbReference>
<dbReference type="OrthoDB" id="6132182at2759"/>